<dbReference type="EMBL" id="AMYB01000001">
    <property type="protein sequence ID" value="OAD07579.1"/>
    <property type="molecule type" value="Genomic_DNA"/>
</dbReference>
<dbReference type="OrthoDB" id="2282451at2759"/>
<organism evidence="1 2">
    <name type="scientific">Mucor lusitanicus CBS 277.49</name>
    <dbReference type="NCBI Taxonomy" id="747725"/>
    <lineage>
        <taxon>Eukaryota</taxon>
        <taxon>Fungi</taxon>
        <taxon>Fungi incertae sedis</taxon>
        <taxon>Mucoromycota</taxon>
        <taxon>Mucoromycotina</taxon>
        <taxon>Mucoromycetes</taxon>
        <taxon>Mucorales</taxon>
        <taxon>Mucorineae</taxon>
        <taxon>Mucoraceae</taxon>
        <taxon>Mucor</taxon>
    </lineage>
</organism>
<dbReference type="STRING" id="747725.A0A162RNL0"/>
<keyword evidence="2" id="KW-1185">Reference proteome</keyword>
<evidence type="ECO:0000313" key="1">
    <source>
        <dbReference type="EMBL" id="OAD07579.1"/>
    </source>
</evidence>
<protein>
    <submittedName>
        <fullName evidence="1">Uncharacterized protein</fullName>
    </submittedName>
</protein>
<dbReference type="VEuPathDB" id="FungiDB:MUCCIDRAFT_90329"/>
<gene>
    <name evidence="1" type="ORF">MUCCIDRAFT_90329</name>
</gene>
<reference evidence="1 2" key="1">
    <citation type="submission" date="2015-06" db="EMBL/GenBank/DDBJ databases">
        <title>Expansion of signal transduction pathways in fungi by whole-genome duplication.</title>
        <authorList>
            <consortium name="DOE Joint Genome Institute"/>
            <person name="Corrochano L.M."/>
            <person name="Kuo A."/>
            <person name="Marcet-Houben M."/>
            <person name="Polaino S."/>
            <person name="Salamov A."/>
            <person name="Villalobos J.M."/>
            <person name="Alvarez M.I."/>
            <person name="Avalos J."/>
            <person name="Benito E.P."/>
            <person name="Benoit I."/>
            <person name="Burger G."/>
            <person name="Camino L.P."/>
            <person name="Canovas D."/>
            <person name="Cerda-Olmedo E."/>
            <person name="Cheng J.-F."/>
            <person name="Dominguez A."/>
            <person name="Elias M."/>
            <person name="Eslava A.P."/>
            <person name="Glaser F."/>
            <person name="Grimwood J."/>
            <person name="Gutierrez G."/>
            <person name="Heitman J."/>
            <person name="Henrissat B."/>
            <person name="Iturriaga E.A."/>
            <person name="Lang B.F."/>
            <person name="Lavin J.L."/>
            <person name="Lee S."/>
            <person name="Li W."/>
            <person name="Lindquist E."/>
            <person name="Lopez-Garcia S."/>
            <person name="Luque E.M."/>
            <person name="Marcos A.T."/>
            <person name="Martin J."/>
            <person name="Mccluskey K."/>
            <person name="Medina H.R."/>
            <person name="Miralles-Duran A."/>
            <person name="Miyazaki A."/>
            <person name="Munoz-Torres E."/>
            <person name="Oguiza J.A."/>
            <person name="Ohm R."/>
            <person name="Olmedo M."/>
            <person name="Orejas M."/>
            <person name="Ortiz-Castellanos L."/>
            <person name="Pisabarro A.G."/>
            <person name="Rodriguez-Romero J."/>
            <person name="Ruiz-Herrera J."/>
            <person name="Ruiz-Vazquez R."/>
            <person name="Sanz C."/>
            <person name="Schackwitz W."/>
            <person name="Schmutz J."/>
            <person name="Shahriari M."/>
            <person name="Shelest E."/>
            <person name="Silva-Franco F."/>
            <person name="Soanes D."/>
            <person name="Syed K."/>
            <person name="Tagua V.G."/>
            <person name="Talbot N.J."/>
            <person name="Thon M."/>
            <person name="De Vries R.P."/>
            <person name="Wiebenga A."/>
            <person name="Yadav J.S."/>
            <person name="Braun E.L."/>
            <person name="Baker S."/>
            <person name="Garre V."/>
            <person name="Horwitz B."/>
            <person name="Torres-Martinez S."/>
            <person name="Idnurm A."/>
            <person name="Herrera-Estrella A."/>
            <person name="Gabaldon T."/>
            <person name="Grigoriev I.V."/>
        </authorList>
    </citation>
    <scope>NUCLEOTIDE SEQUENCE [LARGE SCALE GENOMIC DNA]</scope>
    <source>
        <strain evidence="1 2">CBS 277.49</strain>
    </source>
</reference>
<dbReference type="Proteomes" id="UP000077051">
    <property type="component" value="Unassembled WGS sequence"/>
</dbReference>
<comment type="caution">
    <text evidence="1">The sequence shown here is derived from an EMBL/GenBank/DDBJ whole genome shotgun (WGS) entry which is preliminary data.</text>
</comment>
<accession>A0A162RNL0</accession>
<sequence>MFRWSVLNLLYKAENCILDDKIDLDQAVSGGTDNGIIKTTETVFFGIDRFVFYLDELYNRFQTFDDVMDMDDAVDSGCLRLPETHTLGPKEIAETIGLASFISLLVNQKKRASVGHQASQAEEVLLGCCLHQSQNVSELDRSFQQHEECRATMRSFYSSNKQCARKSHLELTKQKGQDRLAAKERRAASSKGKTLVMFVGDRGHGVGSPIKGHQRFGGKWKQEAHARYTPTTIITNEYNSSQTCLFCFRKLCHPVSRQDSKVKFCNGSFVGLNDKCPNAFTVVCRDQVSALAIGLAGLASLLFGVTFPCFDERSTQASNLTTRPFLFCH</sequence>
<name>A0A162RNL0_MUCCL</name>
<proteinExistence type="predicted"/>
<dbReference type="AlphaFoldDB" id="A0A162RNL0"/>
<evidence type="ECO:0000313" key="2">
    <source>
        <dbReference type="Proteomes" id="UP000077051"/>
    </source>
</evidence>